<sequence length="75" mass="8566">MKSKWTSDDGRNPLLHQQMSMKRKVDINGTRDPLLHRQDVDDNAEADVDGGRDLLLHRQMSTEIGIRFCASGCQR</sequence>
<name>A0AAV9F483_ACOCL</name>
<reference evidence="2" key="1">
    <citation type="journal article" date="2023" name="Nat. Commun.">
        <title>Diploid and tetraploid genomes of Acorus and the evolution of monocots.</title>
        <authorList>
            <person name="Ma L."/>
            <person name="Liu K.W."/>
            <person name="Li Z."/>
            <person name="Hsiao Y.Y."/>
            <person name="Qi Y."/>
            <person name="Fu T."/>
            <person name="Tang G.D."/>
            <person name="Zhang D."/>
            <person name="Sun W.H."/>
            <person name="Liu D.K."/>
            <person name="Li Y."/>
            <person name="Chen G.Z."/>
            <person name="Liu X.D."/>
            <person name="Liao X.Y."/>
            <person name="Jiang Y.T."/>
            <person name="Yu X."/>
            <person name="Hao Y."/>
            <person name="Huang J."/>
            <person name="Zhao X.W."/>
            <person name="Ke S."/>
            <person name="Chen Y.Y."/>
            <person name="Wu W.L."/>
            <person name="Hsu J.L."/>
            <person name="Lin Y.F."/>
            <person name="Huang M.D."/>
            <person name="Li C.Y."/>
            <person name="Huang L."/>
            <person name="Wang Z.W."/>
            <person name="Zhao X."/>
            <person name="Zhong W.Y."/>
            <person name="Peng D.H."/>
            <person name="Ahmad S."/>
            <person name="Lan S."/>
            <person name="Zhang J.S."/>
            <person name="Tsai W.C."/>
            <person name="Van de Peer Y."/>
            <person name="Liu Z.J."/>
        </authorList>
    </citation>
    <scope>NUCLEOTIDE SEQUENCE</scope>
    <source>
        <strain evidence="2">CP</strain>
    </source>
</reference>
<feature type="region of interest" description="Disordered" evidence="1">
    <location>
        <begin position="1"/>
        <end position="23"/>
    </location>
</feature>
<reference evidence="2" key="2">
    <citation type="submission" date="2023-06" db="EMBL/GenBank/DDBJ databases">
        <authorList>
            <person name="Ma L."/>
            <person name="Liu K.-W."/>
            <person name="Li Z."/>
            <person name="Hsiao Y.-Y."/>
            <person name="Qi Y."/>
            <person name="Fu T."/>
            <person name="Tang G."/>
            <person name="Zhang D."/>
            <person name="Sun W.-H."/>
            <person name="Liu D.-K."/>
            <person name="Li Y."/>
            <person name="Chen G.-Z."/>
            <person name="Liu X.-D."/>
            <person name="Liao X.-Y."/>
            <person name="Jiang Y.-T."/>
            <person name="Yu X."/>
            <person name="Hao Y."/>
            <person name="Huang J."/>
            <person name="Zhao X.-W."/>
            <person name="Ke S."/>
            <person name="Chen Y.-Y."/>
            <person name="Wu W.-L."/>
            <person name="Hsu J.-L."/>
            <person name="Lin Y.-F."/>
            <person name="Huang M.-D."/>
            <person name="Li C.-Y."/>
            <person name="Huang L."/>
            <person name="Wang Z.-W."/>
            <person name="Zhao X."/>
            <person name="Zhong W.-Y."/>
            <person name="Peng D.-H."/>
            <person name="Ahmad S."/>
            <person name="Lan S."/>
            <person name="Zhang J.-S."/>
            <person name="Tsai W.-C."/>
            <person name="Van De Peer Y."/>
            <person name="Liu Z.-J."/>
        </authorList>
    </citation>
    <scope>NUCLEOTIDE SEQUENCE</scope>
    <source>
        <strain evidence="2">CP</strain>
        <tissue evidence="2">Leaves</tissue>
    </source>
</reference>
<dbReference type="EMBL" id="JAUJYO010000003">
    <property type="protein sequence ID" value="KAK1320750.1"/>
    <property type="molecule type" value="Genomic_DNA"/>
</dbReference>
<evidence type="ECO:0000256" key="1">
    <source>
        <dbReference type="SAM" id="MobiDB-lite"/>
    </source>
</evidence>
<keyword evidence="3" id="KW-1185">Reference proteome</keyword>
<proteinExistence type="predicted"/>
<dbReference type="Proteomes" id="UP001180020">
    <property type="component" value="Unassembled WGS sequence"/>
</dbReference>
<protein>
    <submittedName>
        <fullName evidence="2">Uncharacterized protein</fullName>
    </submittedName>
</protein>
<gene>
    <name evidence="2" type="ORF">QJS10_CPA03g00494</name>
</gene>
<evidence type="ECO:0000313" key="2">
    <source>
        <dbReference type="EMBL" id="KAK1320750.1"/>
    </source>
</evidence>
<feature type="compositionally biased region" description="Basic and acidic residues" evidence="1">
    <location>
        <begin position="1"/>
        <end position="11"/>
    </location>
</feature>
<comment type="caution">
    <text evidence="2">The sequence shown here is derived from an EMBL/GenBank/DDBJ whole genome shotgun (WGS) entry which is preliminary data.</text>
</comment>
<evidence type="ECO:0000313" key="3">
    <source>
        <dbReference type="Proteomes" id="UP001180020"/>
    </source>
</evidence>
<accession>A0AAV9F483</accession>
<organism evidence="2 3">
    <name type="scientific">Acorus calamus</name>
    <name type="common">Sweet flag</name>
    <dbReference type="NCBI Taxonomy" id="4465"/>
    <lineage>
        <taxon>Eukaryota</taxon>
        <taxon>Viridiplantae</taxon>
        <taxon>Streptophyta</taxon>
        <taxon>Embryophyta</taxon>
        <taxon>Tracheophyta</taxon>
        <taxon>Spermatophyta</taxon>
        <taxon>Magnoliopsida</taxon>
        <taxon>Liliopsida</taxon>
        <taxon>Acoraceae</taxon>
        <taxon>Acorus</taxon>
    </lineage>
</organism>
<dbReference type="AlphaFoldDB" id="A0AAV9F483"/>